<proteinExistence type="predicted"/>
<keyword evidence="5" id="KW-1185">Reference proteome</keyword>
<dbReference type="Proteomes" id="UP000789595">
    <property type="component" value="Unassembled WGS sequence"/>
</dbReference>
<feature type="domain" description="F-box" evidence="3">
    <location>
        <begin position="20"/>
        <end position="60"/>
    </location>
</feature>
<dbReference type="AlphaFoldDB" id="A0A8J2SJ60"/>
<dbReference type="Pfam" id="PF01344">
    <property type="entry name" value="Kelch_1"/>
    <property type="match status" value="1"/>
</dbReference>
<reference evidence="4" key="1">
    <citation type="submission" date="2021-11" db="EMBL/GenBank/DDBJ databases">
        <authorList>
            <consortium name="Genoscope - CEA"/>
            <person name="William W."/>
        </authorList>
    </citation>
    <scope>NUCLEOTIDE SEQUENCE</scope>
</reference>
<protein>
    <recommendedName>
        <fullName evidence="3">F-box domain-containing protein</fullName>
    </recommendedName>
</protein>
<dbReference type="Gene3D" id="2.120.10.80">
    <property type="entry name" value="Kelch-type beta propeller"/>
    <property type="match status" value="1"/>
</dbReference>
<comment type="caution">
    <text evidence="4">The sequence shown here is derived from an EMBL/GenBank/DDBJ whole genome shotgun (WGS) entry which is preliminary data.</text>
</comment>
<name>A0A8J2SJ60_9STRA</name>
<evidence type="ECO:0000313" key="4">
    <source>
        <dbReference type="EMBL" id="CAH0371721.1"/>
    </source>
</evidence>
<keyword evidence="2" id="KW-0677">Repeat</keyword>
<evidence type="ECO:0000259" key="3">
    <source>
        <dbReference type="SMART" id="SM00256"/>
    </source>
</evidence>
<gene>
    <name evidence="4" type="ORF">PECAL_3P16730</name>
</gene>
<dbReference type="SUPFAM" id="SSF117281">
    <property type="entry name" value="Kelch motif"/>
    <property type="match status" value="1"/>
</dbReference>
<evidence type="ECO:0000256" key="2">
    <source>
        <dbReference type="ARBA" id="ARBA00022737"/>
    </source>
</evidence>
<accession>A0A8J2SJ60</accession>
<evidence type="ECO:0000256" key="1">
    <source>
        <dbReference type="ARBA" id="ARBA00022441"/>
    </source>
</evidence>
<dbReference type="SMART" id="SM00612">
    <property type="entry name" value="Kelch"/>
    <property type="match status" value="1"/>
</dbReference>
<sequence>MAASRFSPPATPLLVGERYLPDDVLQRVLVGLPLDDHRAAASVCKSFRGIITGPRFLAARRGYGFAERGVVTVFRGDGGLQIKTAHKSDVMATIPVNRLSYYSTTTDGGARLFVCTRGWSPPTAEDTPGQILALDPSSRRWRRFATLPQVRGVHCLMWHAGLLYVAGGISSSTGIPTNSFHVYSEATGLWEELPPMLHACVRAASGVIGSELFIADGEGLTTLQIYDIATRTWRVGAPPQGWSNPGSGARKTKGVVVDGKLFLFSSRQSPLVYDPQSNTWSEEAVPEIHGSSVWHACAHEGRVVVFLWNGKAFERAAGGSWSLYTRAEANRCNIDGTRRLIYKKRCVSGSVLLG</sequence>
<dbReference type="PANTHER" id="PTHR46344:SF27">
    <property type="entry name" value="KELCH REPEAT SUPERFAMILY PROTEIN"/>
    <property type="match status" value="1"/>
</dbReference>
<dbReference type="InterPro" id="IPR001810">
    <property type="entry name" value="F-box_dom"/>
</dbReference>
<dbReference type="PANTHER" id="PTHR46344">
    <property type="entry name" value="OS02G0202900 PROTEIN"/>
    <property type="match status" value="1"/>
</dbReference>
<dbReference type="EMBL" id="CAKKNE010000003">
    <property type="protein sequence ID" value="CAH0371721.1"/>
    <property type="molecule type" value="Genomic_DNA"/>
</dbReference>
<evidence type="ECO:0000313" key="5">
    <source>
        <dbReference type="Proteomes" id="UP000789595"/>
    </source>
</evidence>
<dbReference type="SMART" id="SM00256">
    <property type="entry name" value="FBOX"/>
    <property type="match status" value="1"/>
</dbReference>
<organism evidence="4 5">
    <name type="scientific">Pelagomonas calceolata</name>
    <dbReference type="NCBI Taxonomy" id="35677"/>
    <lineage>
        <taxon>Eukaryota</taxon>
        <taxon>Sar</taxon>
        <taxon>Stramenopiles</taxon>
        <taxon>Ochrophyta</taxon>
        <taxon>Pelagophyceae</taxon>
        <taxon>Pelagomonadales</taxon>
        <taxon>Pelagomonadaceae</taxon>
        <taxon>Pelagomonas</taxon>
    </lineage>
</organism>
<keyword evidence="1" id="KW-0880">Kelch repeat</keyword>
<dbReference type="InterPro" id="IPR015915">
    <property type="entry name" value="Kelch-typ_b-propeller"/>
</dbReference>
<dbReference type="SUPFAM" id="SSF81383">
    <property type="entry name" value="F-box domain"/>
    <property type="match status" value="1"/>
</dbReference>
<dbReference type="Gene3D" id="1.20.1280.50">
    <property type="match status" value="1"/>
</dbReference>
<dbReference type="InterPro" id="IPR036047">
    <property type="entry name" value="F-box-like_dom_sf"/>
</dbReference>
<dbReference type="OrthoDB" id="45365at2759"/>
<dbReference type="InterPro" id="IPR006652">
    <property type="entry name" value="Kelch_1"/>
</dbReference>
<dbReference type="Pfam" id="PF00646">
    <property type="entry name" value="F-box"/>
    <property type="match status" value="1"/>
</dbReference>